<dbReference type="PANTHER" id="PTHR35866">
    <property type="entry name" value="PUTATIVE-RELATED"/>
    <property type="match status" value="1"/>
</dbReference>
<evidence type="ECO:0000313" key="2">
    <source>
        <dbReference type="EMBL" id="MCW1915751.1"/>
    </source>
</evidence>
<dbReference type="PANTHER" id="PTHR35866:SF1">
    <property type="entry name" value="YKGJ FAMILY CYSTEINE CLUSTER PROTEIN"/>
    <property type="match status" value="1"/>
</dbReference>
<proteinExistence type="predicted"/>
<gene>
    <name evidence="2" type="ORF">OJ996_19345</name>
</gene>
<name>A0ABT3G8C8_9BACT</name>
<sequence>MSPAEDGGPSREPSHGSPGNRDTFLDPDHFYVCQRCTACCKWPGDVRIEEDEIASISASLGMSEQDFIATYTRLRTNRNGLSLIEKENHECIMLVDGGCRIHPVKPEQCRGFPNKWSFPGWRQVCEAKPIPMAEARARGLVR</sequence>
<comment type="caution">
    <text evidence="2">The sequence shown here is derived from an EMBL/GenBank/DDBJ whole genome shotgun (WGS) entry which is preliminary data.</text>
</comment>
<dbReference type="RefSeq" id="WP_264515307.1">
    <property type="nucleotide sequence ID" value="NZ_JAPDDR010000010.1"/>
</dbReference>
<keyword evidence="3" id="KW-1185">Reference proteome</keyword>
<feature type="region of interest" description="Disordered" evidence="1">
    <location>
        <begin position="1"/>
        <end position="21"/>
    </location>
</feature>
<reference evidence="2" key="1">
    <citation type="submission" date="2022-10" db="EMBL/GenBank/DDBJ databases">
        <title>Luteolibacter sp. GHJ8, whole genome shotgun sequencing project.</title>
        <authorList>
            <person name="Zhao G."/>
            <person name="Shen L."/>
        </authorList>
    </citation>
    <scope>NUCLEOTIDE SEQUENCE</scope>
    <source>
        <strain evidence="2">GHJ8</strain>
    </source>
</reference>
<accession>A0ABT3G8C8</accession>
<evidence type="ECO:0000313" key="3">
    <source>
        <dbReference type="Proteomes" id="UP001165653"/>
    </source>
</evidence>
<dbReference type="Pfam" id="PF03692">
    <property type="entry name" value="CxxCxxCC"/>
    <property type="match status" value="1"/>
</dbReference>
<dbReference type="InterPro" id="IPR005358">
    <property type="entry name" value="Puta_zinc/iron-chelating_dom"/>
</dbReference>
<organism evidence="2 3">
    <name type="scientific">Luteolibacter rhizosphaerae</name>
    <dbReference type="NCBI Taxonomy" id="2989719"/>
    <lineage>
        <taxon>Bacteria</taxon>
        <taxon>Pseudomonadati</taxon>
        <taxon>Verrucomicrobiota</taxon>
        <taxon>Verrucomicrobiia</taxon>
        <taxon>Verrucomicrobiales</taxon>
        <taxon>Verrucomicrobiaceae</taxon>
        <taxon>Luteolibacter</taxon>
    </lineage>
</organism>
<evidence type="ECO:0000256" key="1">
    <source>
        <dbReference type="SAM" id="MobiDB-lite"/>
    </source>
</evidence>
<dbReference type="EMBL" id="JAPDDR010000010">
    <property type="protein sequence ID" value="MCW1915751.1"/>
    <property type="molecule type" value="Genomic_DNA"/>
</dbReference>
<dbReference type="Proteomes" id="UP001165653">
    <property type="component" value="Unassembled WGS sequence"/>
</dbReference>
<protein>
    <submittedName>
        <fullName evidence="2">YkgJ family cysteine cluster protein</fullName>
    </submittedName>
</protein>